<keyword evidence="3" id="KW-1185">Reference proteome</keyword>
<dbReference type="STRING" id="1423770.FD29_GL000266"/>
<comment type="caution">
    <text evidence="2">The sequence shown here is derived from an EMBL/GenBank/DDBJ whole genome shotgun (WGS) entry which is preliminary data.</text>
</comment>
<keyword evidence="1" id="KW-0472">Membrane</keyword>
<reference evidence="2 3" key="1">
    <citation type="journal article" date="2015" name="Genome Announc.">
        <title>Expanding the biotechnology potential of lactobacilli through comparative genomics of 213 strains and associated genera.</title>
        <authorList>
            <person name="Sun Z."/>
            <person name="Harris H.M."/>
            <person name="McCann A."/>
            <person name="Guo C."/>
            <person name="Argimon S."/>
            <person name="Zhang W."/>
            <person name="Yang X."/>
            <person name="Jeffery I.B."/>
            <person name="Cooney J.C."/>
            <person name="Kagawa T.F."/>
            <person name="Liu W."/>
            <person name="Song Y."/>
            <person name="Salvetti E."/>
            <person name="Wrobel A."/>
            <person name="Rasinkangas P."/>
            <person name="Parkhill J."/>
            <person name="Rea M.C."/>
            <person name="O'Sullivan O."/>
            <person name="Ritari J."/>
            <person name="Douillard F.P."/>
            <person name="Paul Ross R."/>
            <person name="Yang R."/>
            <person name="Briner A.E."/>
            <person name="Felis G.E."/>
            <person name="de Vos W.M."/>
            <person name="Barrangou R."/>
            <person name="Klaenhammer T.R."/>
            <person name="Caufield P.W."/>
            <person name="Cui Y."/>
            <person name="Zhang H."/>
            <person name="O'Toole P.W."/>
        </authorList>
    </citation>
    <scope>NUCLEOTIDE SEQUENCE [LARGE SCALE GENOMIC DNA]</scope>
    <source>
        <strain evidence="2 3">DSM 14500</strain>
    </source>
</reference>
<keyword evidence="1" id="KW-1133">Transmembrane helix</keyword>
<evidence type="ECO:0000313" key="3">
    <source>
        <dbReference type="Proteomes" id="UP000050872"/>
    </source>
</evidence>
<sequence>MLEYRFNSKQLKGTVMKKIFSNPLVIGFILLVIFRIGLLIFVGPMRDGNFLILMIVPFIFFSALASLIKYLLRRSKLLTK</sequence>
<keyword evidence="1" id="KW-0812">Transmembrane</keyword>
<feature type="transmembrane region" description="Helical" evidence="1">
    <location>
        <begin position="50"/>
        <end position="72"/>
    </location>
</feature>
<protein>
    <submittedName>
        <fullName evidence="2">Uncharacterized protein</fullName>
    </submittedName>
</protein>
<dbReference type="Proteomes" id="UP000050872">
    <property type="component" value="Unassembled WGS sequence"/>
</dbReference>
<dbReference type="EMBL" id="AZEZ01000060">
    <property type="protein sequence ID" value="KRL44093.1"/>
    <property type="molecule type" value="Genomic_DNA"/>
</dbReference>
<dbReference type="AlphaFoldDB" id="A0A0R1QH18"/>
<dbReference type="PATRIC" id="fig|1423770.3.peg.267"/>
<name>A0A0R1QH18_9LACO</name>
<organism evidence="2 3">
    <name type="scientific">Companilactobacillus mindensis DSM 14500</name>
    <dbReference type="NCBI Taxonomy" id="1423770"/>
    <lineage>
        <taxon>Bacteria</taxon>
        <taxon>Bacillati</taxon>
        <taxon>Bacillota</taxon>
        <taxon>Bacilli</taxon>
        <taxon>Lactobacillales</taxon>
        <taxon>Lactobacillaceae</taxon>
        <taxon>Companilactobacillus</taxon>
    </lineage>
</organism>
<evidence type="ECO:0000313" key="2">
    <source>
        <dbReference type="EMBL" id="KRL44093.1"/>
    </source>
</evidence>
<feature type="transmembrane region" description="Helical" evidence="1">
    <location>
        <begin position="20"/>
        <end position="44"/>
    </location>
</feature>
<gene>
    <name evidence="2" type="ORF">FD29_GL000266</name>
</gene>
<accession>A0A0R1QH18</accession>
<evidence type="ECO:0000256" key="1">
    <source>
        <dbReference type="SAM" id="Phobius"/>
    </source>
</evidence>
<proteinExistence type="predicted"/>